<dbReference type="GO" id="GO:0046856">
    <property type="term" value="P:phosphatidylinositol dephosphorylation"/>
    <property type="evidence" value="ECO:0007669"/>
    <property type="project" value="Ensembl"/>
</dbReference>
<dbReference type="PANTHER" id="PTHR10807:SF35">
    <property type="entry name" value="MYOTUBULARIN-RELATED PROTEIN 7"/>
    <property type="match status" value="1"/>
</dbReference>
<sequence length="561" mass="64710">MKHIDIERVENVRLLDRISSKKAALGTLYLTATHVIFVENAPDTRKETWILHSQISTIEKQATTATGCHLLIRCKNFQLLQLIIPQERDCHDVYISLIRLTRPGGYKCVCFPFRLKRNDQQFDDAPQSVIRAVLRGEKGGFPLAQLRTVVARGPQVAVRWPEDMPLQTASARPLFVALSGSCSRFNWPSGGFLWEQAQHACLKLHSSVQCSRDVNPVLSPHLIVNVARESHDTLWRFLSWVLRVTVLCCRPLQLNAMANRAAGKGYENEDNYSNIKFQFIGIENIHVMRNSLQKMLEVCELKSPSMSDFLWGLENSGWLRHIKAIMDAGTFIAKAVAEEGASVLVHCSDGWDRTAQVCSVASLLLDPHYRTLKGFMVLIEKDWISFGHKFNHRYGNLDGDPKEISPVIDQFIECVWQLMEQFPCAFEFNERFLIHIQHHIYSCQFGNFLCNSQKERRELKIQERTYSLWAHLWKNRADYMNPLFRADHSQTQGILRLPTTPCNFMFWSGMYNRFEKGLQPRQSVTDYLMAVKEETQQLEEELEALEEVRHTFLTIAAPWKP</sequence>
<evidence type="ECO:0000259" key="10">
    <source>
        <dbReference type="PROSITE" id="PS51339"/>
    </source>
</evidence>
<comment type="subcellular location">
    <subcellularLocation>
        <location evidence="2">Cytoplasm</location>
    </subcellularLocation>
    <subcellularLocation>
        <location evidence="1">Endomembrane system</location>
        <topology evidence="1">Peripheral membrane protein</topology>
    </subcellularLocation>
</comment>
<feature type="domain" description="Tyrosine specific protein phosphatases" evidence="9">
    <location>
        <begin position="316"/>
        <end position="360"/>
    </location>
</feature>
<dbReference type="GO" id="GO:0016020">
    <property type="term" value="C:membrane"/>
    <property type="evidence" value="ECO:0007669"/>
    <property type="project" value="Ensembl"/>
</dbReference>
<dbReference type="Pfam" id="PF21098">
    <property type="entry name" value="PH-GRAM_MTMR6-like"/>
    <property type="match status" value="1"/>
</dbReference>
<dbReference type="SUPFAM" id="SSF52799">
    <property type="entry name" value="(Phosphotyrosine protein) phosphatases II"/>
    <property type="match status" value="1"/>
</dbReference>
<dbReference type="GO" id="GO:0012505">
    <property type="term" value="C:endomembrane system"/>
    <property type="evidence" value="ECO:0007669"/>
    <property type="project" value="UniProtKB-SubCell"/>
</dbReference>
<dbReference type="FunCoup" id="G1PA23">
    <property type="interactions" value="1255"/>
</dbReference>
<keyword evidence="5" id="KW-0378">Hydrolase</keyword>
<dbReference type="InterPro" id="IPR003595">
    <property type="entry name" value="Tyr_Pase_cat"/>
</dbReference>
<dbReference type="InterPro" id="IPR010569">
    <property type="entry name" value="Myotubularin-like_Pase_dom"/>
</dbReference>
<dbReference type="SMART" id="SM00404">
    <property type="entry name" value="PTPc_motif"/>
    <property type="match status" value="1"/>
</dbReference>
<evidence type="ECO:0000256" key="2">
    <source>
        <dbReference type="ARBA" id="ARBA00004496"/>
    </source>
</evidence>
<evidence type="ECO:0000256" key="8">
    <source>
        <dbReference type="PIRSR" id="PIRSR630564-2"/>
    </source>
</evidence>
<dbReference type="AlphaFoldDB" id="G1PA23"/>
<dbReference type="GeneTree" id="ENSGT00940000155777"/>
<dbReference type="eggNOG" id="KOG1089">
    <property type="taxonomic scope" value="Eukaryota"/>
</dbReference>
<name>G1PA23_MYOLU</name>
<comment type="similarity">
    <text evidence="3">Belongs to the protein-tyrosine phosphatase family. Non-receptor class myotubularin subfamily.</text>
</comment>
<dbReference type="Proteomes" id="UP000001074">
    <property type="component" value="Unassembled WGS sequence"/>
</dbReference>
<dbReference type="PROSITE" id="PS51339">
    <property type="entry name" value="PPASE_MYOTUBULARIN"/>
    <property type="match status" value="1"/>
</dbReference>
<evidence type="ECO:0000256" key="4">
    <source>
        <dbReference type="ARBA" id="ARBA00022490"/>
    </source>
</evidence>
<dbReference type="InterPro" id="IPR030564">
    <property type="entry name" value="Myotubularin"/>
</dbReference>
<dbReference type="GO" id="GO:0106018">
    <property type="term" value="F:phosphatidylinositol-3,5-bisphosphate phosphatase activity"/>
    <property type="evidence" value="ECO:0007669"/>
    <property type="project" value="TreeGrafter"/>
</dbReference>
<dbReference type="SUPFAM" id="SSF50729">
    <property type="entry name" value="PH domain-like"/>
    <property type="match status" value="1"/>
</dbReference>
<dbReference type="InterPro" id="IPR016130">
    <property type="entry name" value="Tyr_Pase_AS"/>
</dbReference>
<feature type="binding site" evidence="8">
    <location>
        <begin position="347"/>
        <end position="353"/>
    </location>
    <ligand>
        <name>substrate</name>
    </ligand>
</feature>
<dbReference type="Ensembl" id="ENSMLUT00000007792.2">
    <property type="protein sequence ID" value="ENSMLUP00000007116.2"/>
    <property type="gene ID" value="ENSMLUG00000007784.2"/>
</dbReference>
<dbReference type="EMBL" id="AAPE02034238">
    <property type="status" value="NOT_ANNOTATED_CDS"/>
    <property type="molecule type" value="Genomic_DNA"/>
</dbReference>
<keyword evidence="12" id="KW-1185">Reference proteome</keyword>
<evidence type="ECO:0000256" key="3">
    <source>
        <dbReference type="ARBA" id="ARBA00007471"/>
    </source>
</evidence>
<evidence type="ECO:0000256" key="5">
    <source>
        <dbReference type="ARBA" id="ARBA00022801"/>
    </source>
</evidence>
<gene>
    <name evidence="11" type="primary">MTMR7</name>
</gene>
<reference evidence="11" key="2">
    <citation type="submission" date="2025-08" db="UniProtKB">
        <authorList>
            <consortium name="Ensembl"/>
        </authorList>
    </citation>
    <scope>IDENTIFICATION</scope>
</reference>
<dbReference type="PROSITE" id="PS50056">
    <property type="entry name" value="TYR_PHOSPHATASE_2"/>
    <property type="match status" value="1"/>
</dbReference>
<evidence type="ECO:0000313" key="12">
    <source>
        <dbReference type="Proteomes" id="UP000001074"/>
    </source>
</evidence>
<dbReference type="EMBL" id="AAPE02034239">
    <property type="status" value="NOT_ANNOTATED_CDS"/>
    <property type="molecule type" value="Genomic_DNA"/>
</dbReference>
<dbReference type="STRING" id="59463.ENSMLUP00000007116"/>
<keyword evidence="4" id="KW-0963">Cytoplasm</keyword>
<dbReference type="HOGENOM" id="CLU_001839_3_2_1"/>
<protein>
    <submittedName>
        <fullName evidence="11">Myotubularin related protein 7</fullName>
    </submittedName>
</protein>
<proteinExistence type="inferred from homology"/>
<evidence type="ECO:0000313" key="11">
    <source>
        <dbReference type="Ensembl" id="ENSMLUP00000007116.2"/>
    </source>
</evidence>
<dbReference type="GO" id="GO:0004438">
    <property type="term" value="F:phosphatidylinositol-3-phosphate phosphatase activity"/>
    <property type="evidence" value="ECO:0007669"/>
    <property type="project" value="TreeGrafter"/>
</dbReference>
<evidence type="ECO:0000256" key="1">
    <source>
        <dbReference type="ARBA" id="ARBA00004184"/>
    </source>
</evidence>
<evidence type="ECO:0000256" key="7">
    <source>
        <dbReference type="PIRSR" id="PIRSR630564-1"/>
    </source>
</evidence>
<dbReference type="PROSITE" id="PS00383">
    <property type="entry name" value="TYR_PHOSPHATASE_1"/>
    <property type="match status" value="1"/>
</dbReference>
<feature type="domain" description="Myotubularin phosphatase" evidence="10">
    <location>
        <begin position="178"/>
        <end position="511"/>
    </location>
</feature>
<dbReference type="Gene3D" id="3.90.190.10">
    <property type="entry name" value="Protein tyrosine phosphatase superfamily"/>
    <property type="match status" value="1"/>
</dbReference>
<dbReference type="InterPro" id="IPR029021">
    <property type="entry name" value="Prot-tyrosine_phosphatase-like"/>
</dbReference>
<dbReference type="EMBL" id="AAPE02034237">
    <property type="status" value="NOT_ANNOTATED_CDS"/>
    <property type="molecule type" value="Genomic_DNA"/>
</dbReference>
<reference evidence="11" key="3">
    <citation type="submission" date="2025-09" db="UniProtKB">
        <authorList>
            <consortium name="Ensembl"/>
        </authorList>
    </citation>
    <scope>IDENTIFICATION</scope>
</reference>
<dbReference type="InParanoid" id="G1PA23"/>
<organism evidence="11 12">
    <name type="scientific">Myotis lucifugus</name>
    <name type="common">Little brown bat</name>
    <dbReference type="NCBI Taxonomy" id="59463"/>
    <lineage>
        <taxon>Eukaryota</taxon>
        <taxon>Metazoa</taxon>
        <taxon>Chordata</taxon>
        <taxon>Craniata</taxon>
        <taxon>Vertebrata</taxon>
        <taxon>Euteleostomi</taxon>
        <taxon>Mammalia</taxon>
        <taxon>Eutheria</taxon>
        <taxon>Laurasiatheria</taxon>
        <taxon>Chiroptera</taxon>
        <taxon>Yangochiroptera</taxon>
        <taxon>Vespertilionidae</taxon>
        <taxon>Myotis</taxon>
    </lineage>
</organism>
<dbReference type="InterPro" id="IPR048994">
    <property type="entry name" value="PH-GRAM_MTMR6-9"/>
</dbReference>
<feature type="active site" description="Phosphocysteine intermediate" evidence="7">
    <location>
        <position position="347"/>
    </location>
</feature>
<dbReference type="Gene3D" id="2.30.29.30">
    <property type="entry name" value="Pleckstrin-homology domain (PH domain)/Phosphotyrosine-binding domain (PTB)"/>
    <property type="match status" value="1"/>
</dbReference>
<dbReference type="OMA" id="TVWAPGN"/>
<dbReference type="Pfam" id="PF06602">
    <property type="entry name" value="Myotub-related"/>
    <property type="match status" value="1"/>
</dbReference>
<reference evidence="11 12" key="1">
    <citation type="journal article" date="2011" name="Nature">
        <title>A high-resolution map of human evolutionary constraint using 29 mammals.</title>
        <authorList>
            <person name="Lindblad-Toh K."/>
            <person name="Garber M."/>
            <person name="Zuk O."/>
            <person name="Lin M.F."/>
            <person name="Parker B.J."/>
            <person name="Washietl S."/>
            <person name="Kheradpour P."/>
            <person name="Ernst J."/>
            <person name="Jordan G."/>
            <person name="Mauceli E."/>
            <person name="Ward L.D."/>
            <person name="Lowe C.B."/>
            <person name="Holloway A.K."/>
            <person name="Clamp M."/>
            <person name="Gnerre S."/>
            <person name="Alfoldi J."/>
            <person name="Beal K."/>
            <person name="Chang J."/>
            <person name="Clawson H."/>
            <person name="Cuff J."/>
            <person name="Di Palma F."/>
            <person name="Fitzgerald S."/>
            <person name="Flicek P."/>
            <person name="Guttman M."/>
            <person name="Hubisz M.J."/>
            <person name="Jaffe D.B."/>
            <person name="Jungreis I."/>
            <person name="Kent W.J."/>
            <person name="Kostka D."/>
            <person name="Lara M."/>
            <person name="Martins A.L."/>
            <person name="Massingham T."/>
            <person name="Moltke I."/>
            <person name="Raney B.J."/>
            <person name="Rasmussen M.D."/>
            <person name="Robinson J."/>
            <person name="Stark A."/>
            <person name="Vilella A.J."/>
            <person name="Wen J."/>
            <person name="Xie X."/>
            <person name="Zody M.C."/>
            <person name="Baldwin J."/>
            <person name="Bloom T."/>
            <person name="Chin C.W."/>
            <person name="Heiman D."/>
            <person name="Nicol R."/>
            <person name="Nusbaum C."/>
            <person name="Young S."/>
            <person name="Wilkinson J."/>
            <person name="Worley K.C."/>
            <person name="Kovar C.L."/>
            <person name="Muzny D.M."/>
            <person name="Gibbs R.A."/>
            <person name="Cree A."/>
            <person name="Dihn H.H."/>
            <person name="Fowler G."/>
            <person name="Jhangiani S."/>
            <person name="Joshi V."/>
            <person name="Lee S."/>
            <person name="Lewis L.R."/>
            <person name="Nazareth L.V."/>
            <person name="Okwuonu G."/>
            <person name="Santibanez J."/>
            <person name="Warren W.C."/>
            <person name="Mardis E.R."/>
            <person name="Weinstock G.M."/>
            <person name="Wilson R.K."/>
            <person name="Delehaunty K."/>
            <person name="Dooling D."/>
            <person name="Fronik C."/>
            <person name="Fulton L."/>
            <person name="Fulton B."/>
            <person name="Graves T."/>
            <person name="Minx P."/>
            <person name="Sodergren E."/>
            <person name="Birney E."/>
            <person name="Margulies E.H."/>
            <person name="Herrero J."/>
            <person name="Green E.D."/>
            <person name="Haussler D."/>
            <person name="Siepel A."/>
            <person name="Goldman N."/>
            <person name="Pollard K.S."/>
            <person name="Pedersen J.S."/>
            <person name="Lander E.S."/>
            <person name="Kellis M."/>
        </authorList>
    </citation>
    <scope>NUCLEOTIDE SEQUENCE [LARGE SCALE GENOMIC DNA]</scope>
</reference>
<dbReference type="PANTHER" id="PTHR10807">
    <property type="entry name" value="MYOTUBULARIN-RELATED"/>
    <property type="match status" value="1"/>
</dbReference>
<evidence type="ECO:0000259" key="9">
    <source>
        <dbReference type="PROSITE" id="PS50056"/>
    </source>
</evidence>
<dbReference type="InterPro" id="IPR011993">
    <property type="entry name" value="PH-like_dom_sf"/>
</dbReference>
<dbReference type="EMBL" id="AAPE02034240">
    <property type="status" value="NOT_ANNOTATED_CDS"/>
    <property type="molecule type" value="Genomic_DNA"/>
</dbReference>
<feature type="binding site" evidence="8">
    <location>
        <begin position="284"/>
        <end position="285"/>
    </location>
    <ligand>
        <name>substrate</name>
    </ligand>
</feature>
<dbReference type="GO" id="GO:0005829">
    <property type="term" value="C:cytosol"/>
    <property type="evidence" value="ECO:0007669"/>
    <property type="project" value="Ensembl"/>
</dbReference>
<dbReference type="InterPro" id="IPR000387">
    <property type="entry name" value="Tyr_Pase_dom"/>
</dbReference>
<evidence type="ECO:0000256" key="6">
    <source>
        <dbReference type="ARBA" id="ARBA00023098"/>
    </source>
</evidence>
<accession>G1PA23</accession>
<keyword evidence="6" id="KW-0443">Lipid metabolism</keyword>
<dbReference type="FunFam" id="2.30.29.30:FF:000135">
    <property type="entry name" value="Myotubularin related protein 6"/>
    <property type="match status" value="1"/>
</dbReference>